<dbReference type="Proteomes" id="UP000240883">
    <property type="component" value="Unassembled WGS sequence"/>
</dbReference>
<evidence type="ECO:0000313" key="2">
    <source>
        <dbReference type="EMBL" id="PSN68113.1"/>
    </source>
</evidence>
<evidence type="ECO:0008006" key="4">
    <source>
        <dbReference type="Google" id="ProtNLM"/>
    </source>
</evidence>
<gene>
    <name evidence="2" type="ORF">BS50DRAFT_676051</name>
</gene>
<reference evidence="2 3" key="1">
    <citation type="journal article" date="2018" name="Front. Microbiol.">
        <title>Genome-Wide Analysis of Corynespora cassiicola Leaf Fall Disease Putative Effectors.</title>
        <authorList>
            <person name="Lopez D."/>
            <person name="Ribeiro S."/>
            <person name="Label P."/>
            <person name="Fumanal B."/>
            <person name="Venisse J.S."/>
            <person name="Kohler A."/>
            <person name="de Oliveira R.R."/>
            <person name="Labutti K."/>
            <person name="Lipzen A."/>
            <person name="Lail K."/>
            <person name="Bauer D."/>
            <person name="Ohm R.A."/>
            <person name="Barry K.W."/>
            <person name="Spatafora J."/>
            <person name="Grigoriev I.V."/>
            <person name="Martin F.M."/>
            <person name="Pujade-Renaud V."/>
        </authorList>
    </citation>
    <scope>NUCLEOTIDE SEQUENCE [LARGE SCALE GENOMIC DNA]</scope>
    <source>
        <strain evidence="2 3">Philippines</strain>
    </source>
</reference>
<feature type="compositionally biased region" description="Basic and acidic residues" evidence="1">
    <location>
        <begin position="156"/>
        <end position="165"/>
    </location>
</feature>
<evidence type="ECO:0000256" key="1">
    <source>
        <dbReference type="SAM" id="MobiDB-lite"/>
    </source>
</evidence>
<dbReference type="AlphaFoldDB" id="A0A2T2NRT5"/>
<evidence type="ECO:0000313" key="3">
    <source>
        <dbReference type="Proteomes" id="UP000240883"/>
    </source>
</evidence>
<keyword evidence="3" id="KW-1185">Reference proteome</keyword>
<name>A0A2T2NRT5_CORCC</name>
<dbReference type="EMBL" id="KZ678134">
    <property type="protein sequence ID" value="PSN68113.1"/>
    <property type="molecule type" value="Genomic_DNA"/>
</dbReference>
<dbReference type="PANTHER" id="PTHR38166:SF1">
    <property type="entry name" value="C2H2-TYPE DOMAIN-CONTAINING PROTEIN"/>
    <property type="match status" value="1"/>
</dbReference>
<accession>A0A2T2NRT5</accession>
<dbReference type="OrthoDB" id="4161727at2759"/>
<feature type="compositionally biased region" description="Basic and acidic residues" evidence="1">
    <location>
        <begin position="27"/>
        <end position="44"/>
    </location>
</feature>
<feature type="region of interest" description="Disordered" evidence="1">
    <location>
        <begin position="509"/>
        <end position="530"/>
    </location>
</feature>
<feature type="compositionally biased region" description="Low complexity" evidence="1">
    <location>
        <begin position="180"/>
        <end position="191"/>
    </location>
</feature>
<feature type="region of interest" description="Disordered" evidence="1">
    <location>
        <begin position="604"/>
        <end position="625"/>
    </location>
</feature>
<feature type="region of interest" description="Disordered" evidence="1">
    <location>
        <begin position="27"/>
        <end position="55"/>
    </location>
</feature>
<feature type="compositionally biased region" description="Gly residues" evidence="1">
    <location>
        <begin position="609"/>
        <end position="618"/>
    </location>
</feature>
<sequence>MEREVLALSWADDTRYKQMPGVLPKLRIKEESNRRDSLSSERTGDSGYISDPEISLSPLDFGGQDNIQFGPALANVPSAGLPAFTFDPSAFGASKTKRPLCGPSVWLKIHRDAPPKALHRQRKSITSNPLPLSSPSNEDKPDWTNAFKGPVSESTPHNEDVEQWIKDNLPSQDRPKERVSSIVSLSSTGSGDMYSITDDSEVDEAVPDIIPNALSKATIKTIELILRKIELNLRCMAYIQSASGTNSRRQSATNTTSTSNRTTSQKANGGKRKSRSDELFPPDDPNDDDNPNKRRRVSVTTTEDSESGPRFACPFYKHDPNRYRYRRTCPGPGWPTVHRMKEHLYRSHTQSIFCPRCYSMFDADTELNTHLRTQPCAIAEPQPIEGIDRETLTNLRKRSPPLRLEEDKWRDTYQLLFPQVEVADIPSPYYDTDSPSEESRRFRRELLERIRRELFATAEREAGPVEQNLLRQVAGIIQRCESEMLASTSFSSVASSSSSSFLAAGARQLQVPGSQNGSRRTSQTPRSVPEALASFSGDGYVEVEGVMSAGHQGLTVPQQQQHVPPSEHPVDEAPVQFNLDFWNEPFGSSSNWIDWEAVFPLAPDMQSGERGGPDVGGRMGKEVWT</sequence>
<feature type="compositionally biased region" description="Acidic residues" evidence="1">
    <location>
        <begin position="280"/>
        <end position="289"/>
    </location>
</feature>
<feature type="compositionally biased region" description="Polar residues" evidence="1">
    <location>
        <begin position="511"/>
        <end position="526"/>
    </location>
</feature>
<feature type="region of interest" description="Disordered" evidence="1">
    <location>
        <begin position="113"/>
        <end position="195"/>
    </location>
</feature>
<organism evidence="2 3">
    <name type="scientific">Corynespora cassiicola Philippines</name>
    <dbReference type="NCBI Taxonomy" id="1448308"/>
    <lineage>
        <taxon>Eukaryota</taxon>
        <taxon>Fungi</taxon>
        <taxon>Dikarya</taxon>
        <taxon>Ascomycota</taxon>
        <taxon>Pezizomycotina</taxon>
        <taxon>Dothideomycetes</taxon>
        <taxon>Pleosporomycetidae</taxon>
        <taxon>Pleosporales</taxon>
        <taxon>Corynesporascaceae</taxon>
        <taxon>Corynespora</taxon>
    </lineage>
</organism>
<protein>
    <recommendedName>
        <fullName evidence="4">C2H2-type domain-containing protein</fullName>
    </recommendedName>
</protein>
<feature type="region of interest" description="Disordered" evidence="1">
    <location>
        <begin position="242"/>
        <end position="313"/>
    </location>
</feature>
<feature type="compositionally biased region" description="Low complexity" evidence="1">
    <location>
        <begin position="127"/>
        <end position="136"/>
    </location>
</feature>
<dbReference type="PANTHER" id="PTHR38166">
    <property type="entry name" value="C2H2-TYPE DOMAIN-CONTAINING PROTEIN-RELATED"/>
    <property type="match status" value="1"/>
</dbReference>
<proteinExistence type="predicted"/>
<feature type="compositionally biased region" description="Low complexity" evidence="1">
    <location>
        <begin position="245"/>
        <end position="264"/>
    </location>
</feature>